<feature type="signal peptide" evidence="1">
    <location>
        <begin position="1"/>
        <end position="17"/>
    </location>
</feature>
<reference evidence="2 3" key="2">
    <citation type="journal article" date="2008" name="Bioinformatics">
        <title>Assembly reconciliation.</title>
        <authorList>
            <person name="Zimin A.V."/>
            <person name="Smith D.R."/>
            <person name="Sutton G."/>
            <person name="Yorke J.A."/>
        </authorList>
    </citation>
    <scope>NUCLEOTIDE SEQUENCE [LARGE SCALE GENOMIC DNA]</scope>
    <source>
        <strain evidence="2 3">TSC#14021-0224.01</strain>
    </source>
</reference>
<proteinExistence type="predicted"/>
<dbReference type="Proteomes" id="UP000008711">
    <property type="component" value="Unassembled WGS sequence"/>
</dbReference>
<dbReference type="HOGENOM" id="CLU_639790_0_0_1"/>
<dbReference type="PhylomeDB" id="B3P5Z7"/>
<evidence type="ECO:0000313" key="2">
    <source>
        <dbReference type="EMBL" id="EDV53397.1"/>
    </source>
</evidence>
<dbReference type="EMBL" id="CH954182">
    <property type="protein sequence ID" value="EDV53397.1"/>
    <property type="molecule type" value="Genomic_DNA"/>
</dbReference>
<reference evidence="2 3" key="1">
    <citation type="journal article" date="2007" name="Nature">
        <title>Evolution of genes and genomes on the Drosophila phylogeny.</title>
        <authorList>
            <consortium name="Drosophila 12 Genomes Consortium"/>
            <person name="Clark A.G."/>
            <person name="Eisen M.B."/>
            <person name="Smith D.R."/>
            <person name="Bergman C.M."/>
            <person name="Oliver B."/>
            <person name="Markow T.A."/>
            <person name="Kaufman T.C."/>
            <person name="Kellis M."/>
            <person name="Gelbart W."/>
            <person name="Iyer V.N."/>
            <person name="Pollard D.A."/>
            <person name="Sackton T.B."/>
            <person name="Larracuente A.M."/>
            <person name="Singh N.D."/>
            <person name="Abad J.P."/>
            <person name="Abt D.N."/>
            <person name="Adryan B."/>
            <person name="Aguade M."/>
            <person name="Akashi H."/>
            <person name="Anderson W.W."/>
            <person name="Aquadro C.F."/>
            <person name="Ardell D.H."/>
            <person name="Arguello R."/>
            <person name="Artieri C.G."/>
            <person name="Barbash D.A."/>
            <person name="Barker D."/>
            <person name="Barsanti P."/>
            <person name="Batterham P."/>
            <person name="Batzoglou S."/>
            <person name="Begun D."/>
            <person name="Bhutkar A."/>
            <person name="Blanco E."/>
            <person name="Bosak S.A."/>
            <person name="Bradley R.K."/>
            <person name="Brand A.D."/>
            <person name="Brent M.R."/>
            <person name="Brooks A.N."/>
            <person name="Brown R.H."/>
            <person name="Butlin R.K."/>
            <person name="Caggese C."/>
            <person name="Calvi B.R."/>
            <person name="Bernardo de Carvalho A."/>
            <person name="Caspi A."/>
            <person name="Castrezana S."/>
            <person name="Celniker S.E."/>
            <person name="Chang J.L."/>
            <person name="Chapple C."/>
            <person name="Chatterji S."/>
            <person name="Chinwalla A."/>
            <person name="Civetta A."/>
            <person name="Clifton S.W."/>
            <person name="Comeron J.M."/>
            <person name="Costello J.C."/>
            <person name="Coyne J.A."/>
            <person name="Daub J."/>
            <person name="David R.G."/>
            <person name="Delcher A.L."/>
            <person name="Delehaunty K."/>
            <person name="Do C.B."/>
            <person name="Ebling H."/>
            <person name="Edwards K."/>
            <person name="Eickbush T."/>
            <person name="Evans J.D."/>
            <person name="Filipski A."/>
            <person name="Findeiss S."/>
            <person name="Freyhult E."/>
            <person name="Fulton L."/>
            <person name="Fulton R."/>
            <person name="Garcia A.C."/>
            <person name="Gardiner A."/>
            <person name="Garfield D.A."/>
            <person name="Garvin B.E."/>
            <person name="Gibson G."/>
            <person name="Gilbert D."/>
            <person name="Gnerre S."/>
            <person name="Godfrey J."/>
            <person name="Good R."/>
            <person name="Gotea V."/>
            <person name="Gravely B."/>
            <person name="Greenberg A.J."/>
            <person name="Griffiths-Jones S."/>
            <person name="Gross S."/>
            <person name="Guigo R."/>
            <person name="Gustafson E.A."/>
            <person name="Haerty W."/>
            <person name="Hahn M.W."/>
            <person name="Halligan D.L."/>
            <person name="Halpern A.L."/>
            <person name="Halter G.M."/>
            <person name="Han M.V."/>
            <person name="Heger A."/>
            <person name="Hillier L."/>
            <person name="Hinrichs A.S."/>
            <person name="Holmes I."/>
            <person name="Hoskins R.A."/>
            <person name="Hubisz M.J."/>
            <person name="Hultmark D."/>
            <person name="Huntley M.A."/>
            <person name="Jaffe D.B."/>
            <person name="Jagadeeshan S."/>
            <person name="Jeck W.R."/>
            <person name="Johnson J."/>
            <person name="Jones C.D."/>
            <person name="Jordan W.C."/>
            <person name="Karpen G.H."/>
            <person name="Kataoka E."/>
            <person name="Keightley P.D."/>
            <person name="Kheradpour P."/>
            <person name="Kirkness E.F."/>
            <person name="Koerich L.B."/>
            <person name="Kristiansen K."/>
            <person name="Kudrna D."/>
            <person name="Kulathinal R.J."/>
            <person name="Kumar S."/>
            <person name="Kwok R."/>
            <person name="Lander E."/>
            <person name="Langley C.H."/>
            <person name="Lapoint R."/>
            <person name="Lazzaro B.P."/>
            <person name="Lee S.J."/>
            <person name="Levesque L."/>
            <person name="Li R."/>
            <person name="Lin C.F."/>
            <person name="Lin M.F."/>
            <person name="Lindblad-Toh K."/>
            <person name="Llopart A."/>
            <person name="Long M."/>
            <person name="Low L."/>
            <person name="Lozovsky E."/>
            <person name="Lu J."/>
            <person name="Luo M."/>
            <person name="Machado C.A."/>
            <person name="Makalowski W."/>
            <person name="Marzo M."/>
            <person name="Matsuda M."/>
            <person name="Matzkin L."/>
            <person name="McAllister B."/>
            <person name="McBride C.S."/>
            <person name="McKernan B."/>
            <person name="McKernan K."/>
            <person name="Mendez-Lago M."/>
            <person name="Minx P."/>
            <person name="Mollenhauer M.U."/>
            <person name="Montooth K."/>
            <person name="Mount S.M."/>
            <person name="Mu X."/>
            <person name="Myers E."/>
            <person name="Negre B."/>
            <person name="Newfeld S."/>
            <person name="Nielsen R."/>
            <person name="Noor M.A."/>
            <person name="O'Grady P."/>
            <person name="Pachter L."/>
            <person name="Papaceit M."/>
            <person name="Parisi M.J."/>
            <person name="Parisi M."/>
            <person name="Parts L."/>
            <person name="Pedersen J.S."/>
            <person name="Pesole G."/>
            <person name="Phillippy A.M."/>
            <person name="Ponting C.P."/>
            <person name="Pop M."/>
            <person name="Porcelli D."/>
            <person name="Powell J.R."/>
            <person name="Prohaska S."/>
            <person name="Pruitt K."/>
            <person name="Puig M."/>
            <person name="Quesneville H."/>
            <person name="Ram K.R."/>
            <person name="Rand D."/>
            <person name="Rasmussen M.D."/>
            <person name="Reed L.K."/>
            <person name="Reenan R."/>
            <person name="Reily A."/>
            <person name="Remington K.A."/>
            <person name="Rieger T.T."/>
            <person name="Ritchie M.G."/>
            <person name="Robin C."/>
            <person name="Rogers Y.H."/>
            <person name="Rohde C."/>
            <person name="Rozas J."/>
            <person name="Rubenfield M.J."/>
            <person name="Ruiz A."/>
            <person name="Russo S."/>
            <person name="Salzberg S.L."/>
            <person name="Sanchez-Gracia A."/>
            <person name="Saranga D.J."/>
            <person name="Sato H."/>
            <person name="Schaeffer S.W."/>
            <person name="Schatz M.C."/>
            <person name="Schlenke T."/>
            <person name="Schwartz R."/>
            <person name="Segarra C."/>
            <person name="Singh R.S."/>
            <person name="Sirot L."/>
            <person name="Sirota M."/>
            <person name="Sisneros N.B."/>
            <person name="Smith C.D."/>
            <person name="Smith T.F."/>
            <person name="Spieth J."/>
            <person name="Stage D.E."/>
            <person name="Stark A."/>
            <person name="Stephan W."/>
            <person name="Strausberg R.L."/>
            <person name="Strempel S."/>
            <person name="Sturgill D."/>
            <person name="Sutton G."/>
            <person name="Sutton G.G."/>
            <person name="Tao W."/>
            <person name="Teichmann S."/>
            <person name="Tobari Y.N."/>
            <person name="Tomimura Y."/>
            <person name="Tsolas J.M."/>
            <person name="Valente V.L."/>
            <person name="Venter E."/>
            <person name="Venter J.C."/>
            <person name="Vicario S."/>
            <person name="Vieira F.G."/>
            <person name="Vilella A.J."/>
            <person name="Villasante A."/>
            <person name="Walenz B."/>
            <person name="Wang J."/>
            <person name="Wasserman M."/>
            <person name="Watts T."/>
            <person name="Wilson D."/>
            <person name="Wilson R.K."/>
            <person name="Wing R.A."/>
            <person name="Wolfner M.F."/>
            <person name="Wong A."/>
            <person name="Wong G.K."/>
            <person name="Wu C.I."/>
            <person name="Wu G."/>
            <person name="Yamamoto D."/>
            <person name="Yang H.P."/>
            <person name="Yang S.P."/>
            <person name="Yorke J.A."/>
            <person name="Yoshida K."/>
            <person name="Zdobnov E."/>
            <person name="Zhang P."/>
            <person name="Zhang Y."/>
            <person name="Zimin A.V."/>
            <person name="Baldwin J."/>
            <person name="Abdouelleil A."/>
            <person name="Abdulkadir J."/>
            <person name="Abebe A."/>
            <person name="Abera B."/>
            <person name="Abreu J."/>
            <person name="Acer S.C."/>
            <person name="Aftuck L."/>
            <person name="Alexander A."/>
            <person name="An P."/>
            <person name="Anderson E."/>
            <person name="Anderson S."/>
            <person name="Arachi H."/>
            <person name="Azer M."/>
            <person name="Bachantsang P."/>
            <person name="Barry A."/>
            <person name="Bayul T."/>
            <person name="Berlin A."/>
            <person name="Bessette D."/>
            <person name="Bloom T."/>
            <person name="Blye J."/>
            <person name="Boguslavskiy L."/>
            <person name="Bonnet C."/>
            <person name="Boukhgalter B."/>
            <person name="Bourzgui I."/>
            <person name="Brown A."/>
            <person name="Cahill P."/>
            <person name="Channer S."/>
            <person name="Cheshatsang Y."/>
            <person name="Chuda L."/>
            <person name="Citroen M."/>
            <person name="Collymore A."/>
            <person name="Cooke P."/>
            <person name="Costello M."/>
            <person name="D'Aco K."/>
            <person name="Daza R."/>
            <person name="De Haan G."/>
            <person name="DeGray S."/>
            <person name="DeMaso C."/>
            <person name="Dhargay N."/>
            <person name="Dooley K."/>
            <person name="Dooley E."/>
            <person name="Doricent M."/>
            <person name="Dorje P."/>
            <person name="Dorjee K."/>
            <person name="Dupes A."/>
            <person name="Elong R."/>
            <person name="Falk J."/>
            <person name="Farina A."/>
            <person name="Faro S."/>
            <person name="Ferguson D."/>
            <person name="Fisher S."/>
            <person name="Foley C.D."/>
            <person name="Franke A."/>
            <person name="Friedrich D."/>
            <person name="Gadbois L."/>
            <person name="Gearin G."/>
            <person name="Gearin C.R."/>
            <person name="Giannoukos G."/>
            <person name="Goode T."/>
            <person name="Graham J."/>
            <person name="Grandbois E."/>
            <person name="Grewal S."/>
            <person name="Gyaltsen K."/>
            <person name="Hafez N."/>
            <person name="Hagos B."/>
            <person name="Hall J."/>
            <person name="Henson C."/>
            <person name="Hollinger A."/>
            <person name="Honan T."/>
            <person name="Huard M.D."/>
            <person name="Hughes L."/>
            <person name="Hurhula B."/>
            <person name="Husby M.E."/>
            <person name="Kamat A."/>
            <person name="Kanga B."/>
            <person name="Kashin S."/>
            <person name="Khazanovich D."/>
            <person name="Kisner P."/>
            <person name="Lance K."/>
            <person name="Lara M."/>
            <person name="Lee W."/>
            <person name="Lennon N."/>
            <person name="Letendre F."/>
            <person name="LeVine R."/>
            <person name="Lipovsky A."/>
            <person name="Liu X."/>
            <person name="Liu J."/>
            <person name="Liu S."/>
            <person name="Lokyitsang T."/>
            <person name="Lokyitsang Y."/>
            <person name="Lubonja R."/>
            <person name="Lui A."/>
            <person name="MacDonald P."/>
            <person name="Magnisalis V."/>
            <person name="Maru K."/>
            <person name="Matthews C."/>
            <person name="McCusker W."/>
            <person name="McDonough S."/>
            <person name="Mehta T."/>
            <person name="Meldrim J."/>
            <person name="Meneus L."/>
            <person name="Mihai O."/>
            <person name="Mihalev A."/>
            <person name="Mihova T."/>
            <person name="Mittelman R."/>
            <person name="Mlenga V."/>
            <person name="Montmayeur A."/>
            <person name="Mulrain L."/>
            <person name="Navidi A."/>
            <person name="Naylor J."/>
            <person name="Negash T."/>
            <person name="Nguyen T."/>
            <person name="Nguyen N."/>
            <person name="Nicol R."/>
            <person name="Norbu C."/>
            <person name="Norbu N."/>
            <person name="Novod N."/>
            <person name="O'Neill B."/>
            <person name="Osman S."/>
            <person name="Markiewicz E."/>
            <person name="Oyono O.L."/>
            <person name="Patti C."/>
            <person name="Phunkhang P."/>
            <person name="Pierre F."/>
            <person name="Priest M."/>
            <person name="Raghuraman S."/>
            <person name="Rege F."/>
            <person name="Reyes R."/>
            <person name="Rise C."/>
            <person name="Rogov P."/>
            <person name="Ross K."/>
            <person name="Ryan E."/>
            <person name="Settipalli S."/>
            <person name="Shea T."/>
            <person name="Sherpa N."/>
            <person name="Shi L."/>
            <person name="Shih D."/>
            <person name="Sparrow T."/>
            <person name="Spaulding J."/>
            <person name="Stalker J."/>
            <person name="Stange-Thomann N."/>
            <person name="Stavropoulos S."/>
            <person name="Stone C."/>
            <person name="Strader C."/>
            <person name="Tesfaye S."/>
            <person name="Thomson T."/>
            <person name="Thoulutsang Y."/>
            <person name="Thoulutsang D."/>
            <person name="Topham K."/>
            <person name="Topping I."/>
            <person name="Tsamla T."/>
            <person name="Vassiliev H."/>
            <person name="Vo A."/>
            <person name="Wangchuk T."/>
            <person name="Wangdi T."/>
            <person name="Weiand M."/>
            <person name="Wilkinson J."/>
            <person name="Wilson A."/>
            <person name="Yadav S."/>
            <person name="Young G."/>
            <person name="Yu Q."/>
            <person name="Zembek L."/>
            <person name="Zhong D."/>
            <person name="Zimmer A."/>
            <person name="Zwirko Z."/>
            <person name="Jaffe D.B."/>
            <person name="Alvarez P."/>
            <person name="Brockman W."/>
            <person name="Butler J."/>
            <person name="Chin C."/>
            <person name="Gnerre S."/>
            <person name="Grabherr M."/>
            <person name="Kleber M."/>
            <person name="Mauceli E."/>
            <person name="MacCallum I."/>
        </authorList>
    </citation>
    <scope>NUCLEOTIDE SEQUENCE [LARGE SCALE GENOMIC DNA]</scope>
    <source>
        <strain evidence="2 3">TSC#14021-0224.01</strain>
    </source>
</reference>
<feature type="chain" id="PRO_5002793625" evidence="1">
    <location>
        <begin position="18"/>
        <end position="424"/>
    </location>
</feature>
<organism evidence="2 3">
    <name type="scientific">Drosophila erecta</name>
    <name type="common">Fruit fly</name>
    <dbReference type="NCBI Taxonomy" id="7220"/>
    <lineage>
        <taxon>Eukaryota</taxon>
        <taxon>Metazoa</taxon>
        <taxon>Ecdysozoa</taxon>
        <taxon>Arthropoda</taxon>
        <taxon>Hexapoda</taxon>
        <taxon>Insecta</taxon>
        <taxon>Pterygota</taxon>
        <taxon>Neoptera</taxon>
        <taxon>Endopterygota</taxon>
        <taxon>Diptera</taxon>
        <taxon>Brachycera</taxon>
        <taxon>Muscomorpha</taxon>
        <taxon>Ephydroidea</taxon>
        <taxon>Drosophilidae</taxon>
        <taxon>Drosophila</taxon>
        <taxon>Sophophora</taxon>
    </lineage>
</organism>
<dbReference type="OrthoDB" id="8043790at2759"/>
<sequence>MCANLLWLGLIALLVLAKSGDSLGTKRYFGVGERMNGDQLLVKDVLHSRPAGAGELPGMTFTYEVLEPITCIEILSEENISAEVKFSLVNSLIVGIIQLAASNQSVDPSTPEEATVPPTAEFDVTIMVFGLNETSAHFKPYLAITGDQQYQGEMRPYEDVFPEPDQYVEVFDNNRRDALEIDEEDDHLSEDDIESYTDGPFVTDYFDKPDKYIEVGKRQAGDELLYDCYQTSSQDSETPTNHSVVFYYIDNNSITYVRFAILDHYANRNFSEADYKAPVAEYSHYTSGTLKAVITDYDSKSLFVQMYVYGYRGRSAPASYEPFLPPPLWQKAVLESRTKSNAAPHLTPLQTLQLLLLTGQRTTPPPEAFNGSVETHEEQRSIRPEEMMFERIEDDSEKNSALRQMNQGMGMSALLGLLFLILHN</sequence>
<keyword evidence="1" id="KW-0732">Signal</keyword>
<dbReference type="OMA" id="VVFYYID"/>
<dbReference type="KEGG" id="der:6554513"/>
<dbReference type="eggNOG" id="ENOG502TCTN">
    <property type="taxonomic scope" value="Eukaryota"/>
</dbReference>
<dbReference type="AlphaFoldDB" id="B3P5Z7"/>
<name>B3P5Z7_DROER</name>
<evidence type="ECO:0000256" key="1">
    <source>
        <dbReference type="SAM" id="SignalP"/>
    </source>
</evidence>
<accession>B3P5Z7</accession>
<gene>
    <name evidence="2" type="primary">Dere\GG12105</name>
    <name evidence="2" type="ORF">Dere_GG12105</name>
</gene>
<evidence type="ECO:0000313" key="3">
    <source>
        <dbReference type="Proteomes" id="UP000008711"/>
    </source>
</evidence>
<protein>
    <submittedName>
        <fullName evidence="2">GG12105</fullName>
    </submittedName>
</protein>
<keyword evidence="3" id="KW-1185">Reference proteome</keyword>